<organism evidence="2 3">
    <name type="scientific">Coemansia javaensis</name>
    <dbReference type="NCBI Taxonomy" id="2761396"/>
    <lineage>
        <taxon>Eukaryota</taxon>
        <taxon>Fungi</taxon>
        <taxon>Fungi incertae sedis</taxon>
        <taxon>Zoopagomycota</taxon>
        <taxon>Kickxellomycotina</taxon>
        <taxon>Kickxellomycetes</taxon>
        <taxon>Kickxellales</taxon>
        <taxon>Kickxellaceae</taxon>
        <taxon>Coemansia</taxon>
    </lineage>
</organism>
<comment type="caution">
    <text evidence="2">The sequence shown here is derived from an EMBL/GenBank/DDBJ whole genome shotgun (WGS) entry which is preliminary data.</text>
</comment>
<dbReference type="EMBL" id="JANBUL010000112">
    <property type="protein sequence ID" value="KAJ2781209.1"/>
    <property type="molecule type" value="Genomic_DNA"/>
</dbReference>
<feature type="transmembrane region" description="Helical" evidence="1">
    <location>
        <begin position="22"/>
        <end position="48"/>
    </location>
</feature>
<keyword evidence="3" id="KW-1185">Reference proteome</keyword>
<dbReference type="Proteomes" id="UP001140217">
    <property type="component" value="Unassembled WGS sequence"/>
</dbReference>
<keyword evidence="1" id="KW-0812">Transmembrane</keyword>
<evidence type="ECO:0000256" key="1">
    <source>
        <dbReference type="SAM" id="Phobius"/>
    </source>
</evidence>
<dbReference type="AlphaFoldDB" id="A0A9W8HFZ2"/>
<sequence length="68" mass="6332">MVEAGTITAEAGTTMAAEAAGVAMAAVAAAAATVAVGVAVAVTVVAAAGADTLDLLTISEPPCALSRF</sequence>
<keyword evidence="1" id="KW-0472">Membrane</keyword>
<reference evidence="2" key="1">
    <citation type="submission" date="2022-07" db="EMBL/GenBank/DDBJ databases">
        <title>Phylogenomic reconstructions and comparative analyses of Kickxellomycotina fungi.</title>
        <authorList>
            <person name="Reynolds N.K."/>
            <person name="Stajich J.E."/>
            <person name="Barry K."/>
            <person name="Grigoriev I.V."/>
            <person name="Crous P."/>
            <person name="Smith M.E."/>
        </authorList>
    </citation>
    <scope>NUCLEOTIDE SEQUENCE</scope>
    <source>
        <strain evidence="2">NBRC 105414</strain>
    </source>
</reference>
<gene>
    <name evidence="2" type="ORF">H4R18_003028</name>
</gene>
<proteinExistence type="predicted"/>
<keyword evidence="1" id="KW-1133">Transmembrane helix</keyword>
<accession>A0A9W8HFZ2</accession>
<protein>
    <submittedName>
        <fullName evidence="2">Uncharacterized protein</fullName>
    </submittedName>
</protein>
<evidence type="ECO:0000313" key="3">
    <source>
        <dbReference type="Proteomes" id="UP001140217"/>
    </source>
</evidence>
<name>A0A9W8HFZ2_9FUNG</name>
<evidence type="ECO:0000313" key="2">
    <source>
        <dbReference type="EMBL" id="KAJ2781209.1"/>
    </source>
</evidence>